<dbReference type="RefSeq" id="WP_175103975.1">
    <property type="nucleotide sequence ID" value="NZ_CADIKM010000004.1"/>
</dbReference>
<organism evidence="2 3">
    <name type="scientific">Pararobbsia alpina</name>
    <dbReference type="NCBI Taxonomy" id="621374"/>
    <lineage>
        <taxon>Bacteria</taxon>
        <taxon>Pseudomonadati</taxon>
        <taxon>Pseudomonadota</taxon>
        <taxon>Betaproteobacteria</taxon>
        <taxon>Burkholderiales</taxon>
        <taxon>Burkholderiaceae</taxon>
        <taxon>Pararobbsia</taxon>
    </lineage>
</organism>
<keyword evidence="3" id="KW-1185">Reference proteome</keyword>
<dbReference type="Proteomes" id="UP000494115">
    <property type="component" value="Unassembled WGS sequence"/>
</dbReference>
<evidence type="ECO:0000313" key="3">
    <source>
        <dbReference type="Proteomes" id="UP000494115"/>
    </source>
</evidence>
<name>A0A6S7C5Q4_9BURK</name>
<keyword evidence="1" id="KW-1133">Transmembrane helix</keyword>
<evidence type="ECO:0000256" key="1">
    <source>
        <dbReference type="SAM" id="Phobius"/>
    </source>
</evidence>
<keyword evidence="1" id="KW-0472">Membrane</keyword>
<proteinExistence type="predicted"/>
<keyword evidence="1" id="KW-0812">Transmembrane</keyword>
<feature type="transmembrane region" description="Helical" evidence="1">
    <location>
        <begin position="27"/>
        <end position="49"/>
    </location>
</feature>
<protein>
    <submittedName>
        <fullName evidence="2">Uncharacterized protein</fullName>
    </submittedName>
</protein>
<reference evidence="2 3" key="1">
    <citation type="submission" date="2020-04" db="EMBL/GenBank/DDBJ databases">
        <authorList>
            <person name="De Canck E."/>
        </authorList>
    </citation>
    <scope>NUCLEOTIDE SEQUENCE [LARGE SCALE GENOMIC DNA]</scope>
    <source>
        <strain evidence="2 3">LMG 28138</strain>
    </source>
</reference>
<sequence length="60" mass="6677">MDTMILNTRGIAPAAHRRTLPNTLMTLFAGPTVLAALLISLLLMAFNLWPTFNSMSEWDD</sequence>
<dbReference type="EMBL" id="CADIKM010000004">
    <property type="protein sequence ID" value="CAB3781824.1"/>
    <property type="molecule type" value="Genomic_DNA"/>
</dbReference>
<accession>A0A6S7C5Q4</accession>
<dbReference type="AlphaFoldDB" id="A0A6S7C5Q4"/>
<evidence type="ECO:0000313" key="2">
    <source>
        <dbReference type="EMBL" id="CAB3781824.1"/>
    </source>
</evidence>
<gene>
    <name evidence="2" type="ORF">LMG28138_01352</name>
</gene>